<keyword evidence="5 13" id="KW-0949">S-adenosyl-L-methionine</keyword>
<dbReference type="Pfam" id="PF04055">
    <property type="entry name" value="Radical_SAM"/>
    <property type="match status" value="1"/>
</dbReference>
<dbReference type="KEGG" id="peh:Spb1_25110"/>
<dbReference type="PROSITE" id="PS01278">
    <property type="entry name" value="MTTASE_RADICAL"/>
    <property type="match status" value="1"/>
</dbReference>
<dbReference type="GO" id="GO:0051539">
    <property type="term" value="F:4 iron, 4 sulfur cluster binding"/>
    <property type="evidence" value="ECO:0007669"/>
    <property type="project" value="UniProtKB-UniRule"/>
</dbReference>
<dbReference type="HAMAP" id="MF_01864">
    <property type="entry name" value="tRNA_metthiotr_MiaB"/>
    <property type="match status" value="1"/>
</dbReference>
<dbReference type="RefSeq" id="WP_246128202.1">
    <property type="nucleotide sequence ID" value="NZ_CP036299.1"/>
</dbReference>
<dbReference type="Proteomes" id="UP000315349">
    <property type="component" value="Chromosome"/>
</dbReference>
<dbReference type="GO" id="GO:0035597">
    <property type="term" value="F:tRNA-2-methylthio-N(6)-dimethylallyladenosine(37) synthase activity"/>
    <property type="evidence" value="ECO:0007669"/>
    <property type="project" value="UniProtKB-EC"/>
</dbReference>
<comment type="subunit">
    <text evidence="13">Monomer.</text>
</comment>
<evidence type="ECO:0000256" key="8">
    <source>
        <dbReference type="ARBA" id="ARBA00023014"/>
    </source>
</evidence>
<feature type="binding site" evidence="13">
    <location>
        <position position="82"/>
    </location>
    <ligand>
        <name>[4Fe-4S] cluster</name>
        <dbReference type="ChEBI" id="CHEBI:49883"/>
        <label>1</label>
    </ligand>
</feature>
<keyword evidence="8 13" id="KW-0411">Iron-sulfur</keyword>
<dbReference type="InterPro" id="IPR002792">
    <property type="entry name" value="TRAM_dom"/>
</dbReference>
<feature type="region of interest" description="Disordered" evidence="14">
    <location>
        <begin position="39"/>
        <end position="72"/>
    </location>
</feature>
<dbReference type="InterPro" id="IPR038135">
    <property type="entry name" value="Methylthiotransferase_N_sf"/>
</dbReference>
<dbReference type="SFLD" id="SFLDG01082">
    <property type="entry name" value="B12-binding_domain_containing"/>
    <property type="match status" value="1"/>
</dbReference>
<feature type="compositionally biased region" description="Low complexity" evidence="14">
    <location>
        <begin position="39"/>
        <end position="49"/>
    </location>
</feature>
<evidence type="ECO:0000256" key="9">
    <source>
        <dbReference type="ARBA" id="ARBA00033765"/>
    </source>
</evidence>
<feature type="compositionally biased region" description="Polar residues" evidence="14">
    <location>
        <begin position="1"/>
        <end position="13"/>
    </location>
</feature>
<dbReference type="InterPro" id="IPR007197">
    <property type="entry name" value="rSAM"/>
</dbReference>
<comment type="cofactor">
    <cofactor evidence="13">
        <name>[4Fe-4S] cluster</name>
        <dbReference type="ChEBI" id="CHEBI:49883"/>
    </cofactor>
    <text evidence="13">Binds 2 [4Fe-4S] clusters. One cluster is coordinated with 3 cysteines and an exchangeable S-adenosyl-L-methionine.</text>
</comment>
<dbReference type="CDD" id="cd01335">
    <property type="entry name" value="Radical_SAM"/>
    <property type="match status" value="1"/>
</dbReference>
<feature type="domain" description="MTTase N-terminal" evidence="16">
    <location>
        <begin position="73"/>
        <end position="189"/>
    </location>
</feature>
<evidence type="ECO:0000256" key="7">
    <source>
        <dbReference type="ARBA" id="ARBA00023004"/>
    </source>
</evidence>
<comment type="subcellular location">
    <subcellularLocation>
        <location evidence="13">Cytoplasm</location>
    </subcellularLocation>
</comment>
<keyword evidence="19" id="KW-1185">Reference proteome</keyword>
<dbReference type="Pfam" id="PF00919">
    <property type="entry name" value="UPF0004"/>
    <property type="match status" value="1"/>
</dbReference>
<proteinExistence type="inferred from homology"/>
<dbReference type="InterPro" id="IPR013848">
    <property type="entry name" value="Methylthiotransferase_N"/>
</dbReference>
<feature type="domain" description="Radical SAM core" evidence="17">
    <location>
        <begin position="225"/>
        <end position="457"/>
    </location>
</feature>
<dbReference type="EC" id="2.8.4.3" evidence="9 13"/>
<keyword evidence="7 13" id="KW-0408">Iron</keyword>
<feature type="domain" description="TRAM" evidence="15">
    <location>
        <begin position="460"/>
        <end position="531"/>
    </location>
</feature>
<evidence type="ECO:0000256" key="13">
    <source>
        <dbReference type="HAMAP-Rule" id="MF_01864"/>
    </source>
</evidence>
<keyword evidence="2 13" id="KW-0004">4Fe-4S</keyword>
<dbReference type="GO" id="GO:0046872">
    <property type="term" value="F:metal ion binding"/>
    <property type="evidence" value="ECO:0007669"/>
    <property type="project" value="UniProtKB-KW"/>
</dbReference>
<evidence type="ECO:0000256" key="5">
    <source>
        <dbReference type="ARBA" id="ARBA00022691"/>
    </source>
</evidence>
<keyword evidence="6 13" id="KW-0479">Metal-binding</keyword>
<evidence type="ECO:0000256" key="10">
    <source>
        <dbReference type="ARBA" id="ARBA00068570"/>
    </source>
</evidence>
<keyword evidence="4 13" id="KW-0808">Transferase</keyword>
<dbReference type="NCBIfam" id="TIGR01574">
    <property type="entry name" value="miaB-methiolase"/>
    <property type="match status" value="1"/>
</dbReference>
<accession>A0A518GPM2</accession>
<comment type="function">
    <text evidence="1 13">Catalyzes the methylthiolation of N6-(dimethylallyl)adenosine (i(6)A), leading to the formation of 2-methylthio-N6-(dimethylallyl)adenosine (ms(2)i(6)A) at position 37 in tRNAs that read codons beginning with uridine.</text>
</comment>
<dbReference type="InterPro" id="IPR006463">
    <property type="entry name" value="MiaB_methiolase"/>
</dbReference>
<keyword evidence="3 13" id="KW-0963">Cytoplasm</keyword>
<feature type="binding site" evidence="13">
    <location>
        <position position="118"/>
    </location>
    <ligand>
        <name>[4Fe-4S] cluster</name>
        <dbReference type="ChEBI" id="CHEBI:49883"/>
        <label>1</label>
    </ligand>
</feature>
<dbReference type="PANTHER" id="PTHR43020:SF2">
    <property type="entry name" value="MITOCHONDRIAL TRNA METHYLTHIOTRANSFERASE CDK5RAP1"/>
    <property type="match status" value="1"/>
</dbReference>
<organism evidence="18 19">
    <name type="scientific">Planctopirus ephydatiae</name>
    <dbReference type="NCBI Taxonomy" id="2528019"/>
    <lineage>
        <taxon>Bacteria</taxon>
        <taxon>Pseudomonadati</taxon>
        <taxon>Planctomycetota</taxon>
        <taxon>Planctomycetia</taxon>
        <taxon>Planctomycetales</taxon>
        <taxon>Planctomycetaceae</taxon>
        <taxon>Planctopirus</taxon>
    </lineage>
</organism>
<evidence type="ECO:0000256" key="12">
    <source>
        <dbReference type="ARBA" id="ARBA00081141"/>
    </source>
</evidence>
<evidence type="ECO:0000313" key="19">
    <source>
        <dbReference type="Proteomes" id="UP000315349"/>
    </source>
</evidence>
<dbReference type="PROSITE" id="PS50926">
    <property type="entry name" value="TRAM"/>
    <property type="match status" value="1"/>
</dbReference>
<dbReference type="SFLD" id="SFLDF00273">
    <property type="entry name" value="(dimethylallyl)adenosine_tRNA"/>
    <property type="match status" value="1"/>
</dbReference>
<evidence type="ECO:0000256" key="2">
    <source>
        <dbReference type="ARBA" id="ARBA00022485"/>
    </source>
</evidence>
<evidence type="ECO:0000256" key="3">
    <source>
        <dbReference type="ARBA" id="ARBA00022490"/>
    </source>
</evidence>
<dbReference type="PROSITE" id="PS51449">
    <property type="entry name" value="MTTASE_N"/>
    <property type="match status" value="1"/>
</dbReference>
<dbReference type="AlphaFoldDB" id="A0A518GPM2"/>
<comment type="similarity">
    <text evidence="13">Belongs to the methylthiotransferase family. MiaB subfamily.</text>
</comment>
<gene>
    <name evidence="13 18" type="primary">miaB</name>
    <name evidence="18" type="ORF">Spb1_25110</name>
</gene>
<keyword evidence="13" id="KW-0819">tRNA processing</keyword>
<evidence type="ECO:0000313" key="18">
    <source>
        <dbReference type="EMBL" id="QDV30577.1"/>
    </source>
</evidence>
<dbReference type="PROSITE" id="PS51918">
    <property type="entry name" value="RADICAL_SAM"/>
    <property type="match status" value="1"/>
</dbReference>
<evidence type="ECO:0000259" key="16">
    <source>
        <dbReference type="PROSITE" id="PS51449"/>
    </source>
</evidence>
<evidence type="ECO:0000256" key="4">
    <source>
        <dbReference type="ARBA" id="ARBA00022679"/>
    </source>
</evidence>
<dbReference type="GO" id="GO:0005829">
    <property type="term" value="C:cytosol"/>
    <property type="evidence" value="ECO:0007669"/>
    <property type="project" value="TreeGrafter"/>
</dbReference>
<evidence type="ECO:0000259" key="15">
    <source>
        <dbReference type="PROSITE" id="PS50926"/>
    </source>
</evidence>
<dbReference type="InterPro" id="IPR006638">
    <property type="entry name" value="Elp3/MiaA/NifB-like_rSAM"/>
</dbReference>
<dbReference type="SMART" id="SM00729">
    <property type="entry name" value="Elp3"/>
    <property type="match status" value="1"/>
</dbReference>
<feature type="region of interest" description="Disordered" evidence="14">
    <location>
        <begin position="1"/>
        <end position="21"/>
    </location>
</feature>
<dbReference type="FunFam" id="3.40.50.12160:FF:000003">
    <property type="entry name" value="CDK5 regulatory subunit-associated protein 1"/>
    <property type="match status" value="1"/>
</dbReference>
<sequence length="546" mass="60553">MSTLPIITLPTQASSSGGCEGTSTGSLNVATLYSHNSAAAASGDSGSDAPRIETSTAISPDEQGAPGQRDHNGKLYIETVGCQMNMLDSELVVAALRREGYELTSQPDDADTILFNTCSVREHAEHKIYSALGRLKHARKQRPQQVIGVMGCMAQKDQSLIFDRAPHVDIVVGTGQMAEIPGLIKNARKDRERALAVSLDRKAGTRREVSASFQSYDPLREPEMRPSPYQAFVRIMFGCDKFCTYCVVPMTRGPEQSRLPSEILAEVAHLAGQGVKEVTLLGQTVNSYKCVENGKTWRLSDLLAAMHETPGMLRFKFVTSYPRDMTDDLLIALRDLPKCSHYIHVPLQHGCDDVLSRMKRGYTTAHYREMHQRIKEYLPYSAVSSDFIVGFCGETEESHQKSLEAIREYRFKNSFIFKYSERPGTKAQSLFQDDIPDEVKKRRNQELLELQNEISEEDNAAFIGREVEVLVEGPSKNAIKKADSSLKEQLTGRTRCDRIVVFDGNPRLAGSLAQVVVHDVTPTTLVGSIVTREIQHGSSSLLPILV</sequence>
<dbReference type="NCBIfam" id="TIGR00089">
    <property type="entry name" value="MiaB/RimO family radical SAM methylthiotransferase"/>
    <property type="match status" value="1"/>
</dbReference>
<dbReference type="InterPro" id="IPR058240">
    <property type="entry name" value="rSAM_sf"/>
</dbReference>
<comment type="catalytic activity">
    <reaction evidence="13">
        <text>N(6)-dimethylallyladenosine(37) in tRNA + (sulfur carrier)-SH + AH2 + 2 S-adenosyl-L-methionine = 2-methylsulfanyl-N(6)-dimethylallyladenosine(37) in tRNA + (sulfur carrier)-H + 5'-deoxyadenosine + L-methionine + A + S-adenosyl-L-homocysteine + 2 H(+)</text>
        <dbReference type="Rhea" id="RHEA:37067"/>
        <dbReference type="Rhea" id="RHEA-COMP:10375"/>
        <dbReference type="Rhea" id="RHEA-COMP:10376"/>
        <dbReference type="Rhea" id="RHEA-COMP:14737"/>
        <dbReference type="Rhea" id="RHEA-COMP:14739"/>
        <dbReference type="ChEBI" id="CHEBI:13193"/>
        <dbReference type="ChEBI" id="CHEBI:15378"/>
        <dbReference type="ChEBI" id="CHEBI:17319"/>
        <dbReference type="ChEBI" id="CHEBI:17499"/>
        <dbReference type="ChEBI" id="CHEBI:29917"/>
        <dbReference type="ChEBI" id="CHEBI:57844"/>
        <dbReference type="ChEBI" id="CHEBI:57856"/>
        <dbReference type="ChEBI" id="CHEBI:59789"/>
        <dbReference type="ChEBI" id="CHEBI:64428"/>
        <dbReference type="ChEBI" id="CHEBI:74415"/>
        <dbReference type="ChEBI" id="CHEBI:74417"/>
        <dbReference type="EC" id="2.8.4.3"/>
    </reaction>
</comment>
<dbReference type="SFLD" id="SFLDS00029">
    <property type="entry name" value="Radical_SAM"/>
    <property type="match status" value="1"/>
</dbReference>
<reference evidence="18 19" key="1">
    <citation type="submission" date="2019-02" db="EMBL/GenBank/DDBJ databases">
        <title>Deep-cultivation of Planctomycetes and their phenomic and genomic characterization uncovers novel biology.</title>
        <authorList>
            <person name="Wiegand S."/>
            <person name="Jogler M."/>
            <person name="Boedeker C."/>
            <person name="Pinto D."/>
            <person name="Vollmers J."/>
            <person name="Rivas-Marin E."/>
            <person name="Kohn T."/>
            <person name="Peeters S.H."/>
            <person name="Heuer A."/>
            <person name="Rast P."/>
            <person name="Oberbeckmann S."/>
            <person name="Bunk B."/>
            <person name="Jeske O."/>
            <person name="Meyerdierks A."/>
            <person name="Storesund J.E."/>
            <person name="Kallscheuer N."/>
            <person name="Luecker S."/>
            <person name="Lage O.M."/>
            <person name="Pohl T."/>
            <person name="Merkel B.J."/>
            <person name="Hornburger P."/>
            <person name="Mueller R.-W."/>
            <person name="Bruemmer F."/>
            <person name="Labrenz M."/>
            <person name="Spormann A.M."/>
            <person name="Op den Camp H."/>
            <person name="Overmann J."/>
            <person name="Amann R."/>
            <person name="Jetten M.S.M."/>
            <person name="Mascher T."/>
            <person name="Medema M.H."/>
            <person name="Devos D.P."/>
            <person name="Kaster A.-K."/>
            <person name="Ovreas L."/>
            <person name="Rohde M."/>
            <person name="Galperin M.Y."/>
            <person name="Jogler C."/>
        </authorList>
    </citation>
    <scope>NUCLEOTIDE SEQUENCE [LARGE SCALE GENOMIC DNA]</scope>
    <source>
        <strain evidence="18 19">Spb1</strain>
    </source>
</reference>
<dbReference type="Pfam" id="PF01938">
    <property type="entry name" value="TRAM"/>
    <property type="match status" value="1"/>
</dbReference>
<evidence type="ECO:0000256" key="14">
    <source>
        <dbReference type="SAM" id="MobiDB-lite"/>
    </source>
</evidence>
<evidence type="ECO:0000256" key="11">
    <source>
        <dbReference type="ARBA" id="ARBA00080698"/>
    </source>
</evidence>
<dbReference type="InterPro" id="IPR020612">
    <property type="entry name" value="Methylthiotransferase_CS"/>
</dbReference>
<dbReference type="Gene3D" id="3.40.50.12160">
    <property type="entry name" value="Methylthiotransferase, N-terminal domain"/>
    <property type="match status" value="1"/>
</dbReference>
<feature type="binding site" evidence="13">
    <location>
        <position position="243"/>
    </location>
    <ligand>
        <name>[4Fe-4S] cluster</name>
        <dbReference type="ChEBI" id="CHEBI:49883"/>
        <label>2</label>
        <note>4Fe-4S-S-AdoMet</note>
    </ligand>
</feature>
<dbReference type="PANTHER" id="PTHR43020">
    <property type="entry name" value="CDK5 REGULATORY SUBUNIT-ASSOCIATED PROTEIN 1"/>
    <property type="match status" value="1"/>
</dbReference>
<feature type="binding site" evidence="13">
    <location>
        <position position="246"/>
    </location>
    <ligand>
        <name>[4Fe-4S] cluster</name>
        <dbReference type="ChEBI" id="CHEBI:49883"/>
        <label>2</label>
        <note>4Fe-4S-S-AdoMet</note>
    </ligand>
</feature>
<dbReference type="EMBL" id="CP036299">
    <property type="protein sequence ID" value="QDV30577.1"/>
    <property type="molecule type" value="Genomic_DNA"/>
</dbReference>
<dbReference type="FunFam" id="3.80.30.20:FF:000001">
    <property type="entry name" value="tRNA-2-methylthio-N(6)-dimethylallyladenosine synthase 2"/>
    <property type="match status" value="1"/>
</dbReference>
<dbReference type="SUPFAM" id="SSF102114">
    <property type="entry name" value="Radical SAM enzymes"/>
    <property type="match status" value="1"/>
</dbReference>
<feature type="binding site" evidence="13">
    <location>
        <position position="239"/>
    </location>
    <ligand>
        <name>[4Fe-4S] cluster</name>
        <dbReference type="ChEBI" id="CHEBI:49883"/>
        <label>2</label>
        <note>4Fe-4S-S-AdoMet</note>
    </ligand>
</feature>
<evidence type="ECO:0000256" key="6">
    <source>
        <dbReference type="ARBA" id="ARBA00022723"/>
    </source>
</evidence>
<dbReference type="Gene3D" id="3.80.30.20">
    <property type="entry name" value="tm_1862 like domain"/>
    <property type="match status" value="1"/>
</dbReference>
<dbReference type="InterPro" id="IPR023404">
    <property type="entry name" value="rSAM_horseshoe"/>
</dbReference>
<evidence type="ECO:0000259" key="17">
    <source>
        <dbReference type="PROSITE" id="PS51918"/>
    </source>
</evidence>
<dbReference type="SFLD" id="SFLDG01061">
    <property type="entry name" value="methylthiotransferase"/>
    <property type="match status" value="1"/>
</dbReference>
<evidence type="ECO:0000256" key="1">
    <source>
        <dbReference type="ARBA" id="ARBA00003234"/>
    </source>
</evidence>
<name>A0A518GPM2_9PLAN</name>
<feature type="binding site" evidence="13">
    <location>
        <position position="152"/>
    </location>
    <ligand>
        <name>[4Fe-4S] cluster</name>
        <dbReference type="ChEBI" id="CHEBI:49883"/>
        <label>1</label>
    </ligand>
</feature>
<dbReference type="InterPro" id="IPR005839">
    <property type="entry name" value="Methylthiotransferase"/>
</dbReference>
<protein>
    <recommendedName>
        <fullName evidence="10 13">tRNA-2-methylthio-N(6)-dimethylallyladenosine synthase</fullName>
        <ecNumber evidence="9 13">2.8.4.3</ecNumber>
    </recommendedName>
    <alternativeName>
        <fullName evidence="12 13">(Dimethylallyl)adenosine tRNA methylthiotransferase MiaB</fullName>
    </alternativeName>
    <alternativeName>
        <fullName evidence="11 13">tRNA-i(6)A37 methylthiotransferase</fullName>
    </alternativeName>
</protein>